<dbReference type="AlphaFoldDB" id="A0A7X3KBG2"/>
<dbReference type="Pfam" id="PF11997">
    <property type="entry name" value="DUF3492"/>
    <property type="match status" value="2"/>
</dbReference>
<feature type="domain" description="DUF3492" evidence="1">
    <location>
        <begin position="106"/>
        <end position="254"/>
    </location>
</feature>
<accession>A0A7X3KBG2</accession>
<dbReference type="PANTHER" id="PTHR12526">
    <property type="entry name" value="GLYCOSYLTRANSFERASE"/>
    <property type="match status" value="1"/>
</dbReference>
<evidence type="ECO:0000313" key="2">
    <source>
        <dbReference type="EMBL" id="MVX58540.1"/>
    </source>
</evidence>
<protein>
    <submittedName>
        <fullName evidence="2">DUF3492 domain-containing protein</fullName>
    </submittedName>
</protein>
<dbReference type="NCBIfam" id="NF038011">
    <property type="entry name" value="PelF"/>
    <property type="match status" value="1"/>
</dbReference>
<proteinExistence type="predicted"/>
<reference evidence="2 3" key="1">
    <citation type="submission" date="2019-12" db="EMBL/GenBank/DDBJ databases">
        <title>Microbes associate with the intestines of laboratory mice.</title>
        <authorList>
            <person name="Navarre W."/>
            <person name="Wong E."/>
        </authorList>
    </citation>
    <scope>NUCLEOTIDE SEQUENCE [LARGE SCALE GENOMIC DNA]</scope>
    <source>
        <strain evidence="2 3">NM51_B2-22</strain>
    </source>
</reference>
<dbReference type="Gene3D" id="3.40.50.2000">
    <property type="entry name" value="Glycogen Phosphorylase B"/>
    <property type="match status" value="2"/>
</dbReference>
<dbReference type="OrthoDB" id="9772485at2"/>
<dbReference type="Pfam" id="PF13692">
    <property type="entry name" value="Glyco_trans_1_4"/>
    <property type="match status" value="1"/>
</dbReference>
<name>A0A7X3KBG2_9STRE</name>
<dbReference type="InterPro" id="IPR022622">
    <property type="entry name" value="DUF3492"/>
</dbReference>
<evidence type="ECO:0000313" key="3">
    <source>
        <dbReference type="Proteomes" id="UP000461595"/>
    </source>
</evidence>
<dbReference type="Proteomes" id="UP000461595">
    <property type="component" value="Unassembled WGS sequence"/>
</dbReference>
<comment type="caution">
    <text evidence="2">The sequence shown here is derived from an EMBL/GenBank/DDBJ whole genome shotgun (WGS) entry which is preliminary data.</text>
</comment>
<dbReference type="RefSeq" id="WP_160332360.1">
    <property type="nucleotide sequence ID" value="NZ_WSRS01000013.1"/>
</dbReference>
<organism evidence="2 3">
    <name type="scientific">Streptococcus danieliae</name>
    <dbReference type="NCBI Taxonomy" id="747656"/>
    <lineage>
        <taxon>Bacteria</taxon>
        <taxon>Bacillati</taxon>
        <taxon>Bacillota</taxon>
        <taxon>Bacilli</taxon>
        <taxon>Lactobacillales</taxon>
        <taxon>Streptococcaceae</taxon>
        <taxon>Streptococcus</taxon>
    </lineage>
</organism>
<dbReference type="EMBL" id="WSRS01000013">
    <property type="protein sequence ID" value="MVX58540.1"/>
    <property type="molecule type" value="Genomic_DNA"/>
</dbReference>
<feature type="domain" description="DUF3492" evidence="1">
    <location>
        <begin position="12"/>
        <end position="78"/>
    </location>
</feature>
<gene>
    <name evidence="2" type="ORF">E5983_02600</name>
</gene>
<dbReference type="PANTHER" id="PTHR12526:SF608">
    <property type="entry name" value="PELF"/>
    <property type="match status" value="1"/>
</dbReference>
<dbReference type="SUPFAM" id="SSF53756">
    <property type="entry name" value="UDP-Glycosyltransferase/glycogen phosphorylase"/>
    <property type="match status" value="1"/>
</dbReference>
<sequence length="462" mass="52094">MGFLGKQANSVIVLVVEGAYPYRKGGLSNWIQDFIGGMEGYQFYLVTIVDRPETCGTFVYDLPANVFGFQELVLEGEDLEELPPQWALGSDPSRWLTEILDADAWDVASSRWALQTPQVFSQLFQWIKYSYPKAPFLPLYRQIRSLFGNLLGLLAQVKLPVEACCIHALSTGYAGYVATYLSRRLTCPLVLSEHGLYLLEKEEVLSRSPQLLATQKDCIRWFFREMTQISYSQARTVTSLFQGVKKHQVQLGCSAHKCQIIPNGLNWEDWRQFQIREARQNPRIGAVLRWTPLKNVLELLFIHAALCRQGYPVTLVILGAVEDTTYWDVCQRAIQRWEIPNVEILGHCSVQEHLPDWTCLLLPSLSEGQPLAILEAMAAGLPCVVSDVGSCRQLLGQGVEGMEVAGFCIRPGDRAGFIAALRQILDNPELGIEMGQAGRRRVQACYQQEQVLAAYQKIYEVE</sequence>
<evidence type="ECO:0000259" key="1">
    <source>
        <dbReference type="Pfam" id="PF11997"/>
    </source>
</evidence>
<dbReference type="InterPro" id="IPR047691">
    <property type="entry name" value="PelF-like"/>
</dbReference>